<sequence length="606" mass="69049">MCGIAGYISATHQHELQTIVQKMQDSLYHRGPDGAGSWKTSNSKLMFAMRRLAIIDIDNGHQPFINENKDLILVANGEIYNFIELREKLIQRGHVFKSKSDCEVILHLYEEKGIDCLHDLRGMFAFALFDARKGIAYLARDRMGEKPLYIFQDKEEIIFSSELKSLLKSGKIPLLLDEKAIYWYFHYGYVPDPLSPIRNIRKLPAGSVLSININDWKITEKKWWNIEDAPAIDGNPALKIREVLNEISQLVVRSDVPVGIALSGGLDSSLVAALIAKESPGSLTAFSVGYEGRPPCDERDDARFLAKHLNIPFQEVELNEDEMSANFLKLASYRDDPIADIASWGYYQVMLAAKQNDISVMYQGQGADELFWGYPWLKETAKENHLRLKKFNTSPISNDEIDTIYPYFMDKFPFFHDGNKIPYTSRFKNKIKELGASADPREPYKIKFPWENIDIMTTKMICDTYLRQNGIAQSDRLSMASSVELRLPLIDYRLVETAIGLRKTQSDLNLPPKAWLREAVQDLLPQTVMNRPKKGFSPPTHSWQKQLFKTWGHLLEDGLLTQHGILNSEGAKDLAKGEQPLNSVIPASFKALILETWLRAMTKELT</sequence>
<dbReference type="SUPFAM" id="SSF56235">
    <property type="entry name" value="N-terminal nucleophile aminohydrolases (Ntn hydrolases)"/>
    <property type="match status" value="1"/>
</dbReference>
<protein>
    <recommendedName>
        <fullName evidence="3">asparagine synthase (glutamine-hydrolyzing)</fullName>
        <ecNumber evidence="3">6.3.5.4</ecNumber>
    </recommendedName>
</protein>
<comment type="caution">
    <text evidence="9">The sequence shown here is derived from an EMBL/GenBank/DDBJ whole genome shotgun (WGS) entry which is preliminary data.</text>
</comment>
<dbReference type="PROSITE" id="PS51278">
    <property type="entry name" value="GATASE_TYPE_2"/>
    <property type="match status" value="1"/>
</dbReference>
<evidence type="ECO:0000256" key="6">
    <source>
        <dbReference type="ARBA" id="ARBA00022962"/>
    </source>
</evidence>
<dbReference type="EMBL" id="JBHUII010000013">
    <property type="protein sequence ID" value="MFD2207946.1"/>
    <property type="molecule type" value="Genomic_DNA"/>
</dbReference>
<evidence type="ECO:0000256" key="2">
    <source>
        <dbReference type="ARBA" id="ARBA00005752"/>
    </source>
</evidence>
<keyword evidence="10" id="KW-1185">Reference proteome</keyword>
<dbReference type="InterPro" id="IPR029055">
    <property type="entry name" value="Ntn_hydrolases_N"/>
</dbReference>
<organism evidence="9 10">
    <name type="scientific">Kiloniella antarctica</name>
    <dbReference type="NCBI Taxonomy" id="1550907"/>
    <lineage>
        <taxon>Bacteria</taxon>
        <taxon>Pseudomonadati</taxon>
        <taxon>Pseudomonadota</taxon>
        <taxon>Alphaproteobacteria</taxon>
        <taxon>Rhodospirillales</taxon>
        <taxon>Kiloniellaceae</taxon>
        <taxon>Kiloniella</taxon>
    </lineage>
</organism>
<evidence type="ECO:0000313" key="9">
    <source>
        <dbReference type="EMBL" id="MFD2207946.1"/>
    </source>
</evidence>
<dbReference type="InterPro" id="IPR051786">
    <property type="entry name" value="ASN_synthetase/amidase"/>
</dbReference>
<keyword evidence="9" id="KW-0436">Ligase</keyword>
<dbReference type="InterPro" id="IPR014729">
    <property type="entry name" value="Rossmann-like_a/b/a_fold"/>
</dbReference>
<evidence type="ECO:0000256" key="3">
    <source>
        <dbReference type="ARBA" id="ARBA00012737"/>
    </source>
</evidence>
<evidence type="ECO:0000256" key="4">
    <source>
        <dbReference type="ARBA" id="ARBA00022741"/>
    </source>
</evidence>
<dbReference type="InterPro" id="IPR006426">
    <property type="entry name" value="Asn_synth_AEB"/>
</dbReference>
<keyword evidence="4" id="KW-0547">Nucleotide-binding</keyword>
<evidence type="ECO:0000313" key="10">
    <source>
        <dbReference type="Proteomes" id="UP001597294"/>
    </source>
</evidence>
<evidence type="ECO:0000256" key="5">
    <source>
        <dbReference type="ARBA" id="ARBA00022840"/>
    </source>
</evidence>
<dbReference type="Gene3D" id="3.40.50.620">
    <property type="entry name" value="HUPs"/>
    <property type="match status" value="1"/>
</dbReference>
<keyword evidence="6" id="KW-0315">Glutamine amidotransferase</keyword>
<keyword evidence="5" id="KW-0067">ATP-binding</keyword>
<evidence type="ECO:0000256" key="1">
    <source>
        <dbReference type="ARBA" id="ARBA00005187"/>
    </source>
</evidence>
<feature type="domain" description="Glutamine amidotransferase type-2" evidence="8">
    <location>
        <begin position="2"/>
        <end position="214"/>
    </location>
</feature>
<evidence type="ECO:0000259" key="8">
    <source>
        <dbReference type="PROSITE" id="PS51278"/>
    </source>
</evidence>
<dbReference type="SUPFAM" id="SSF52402">
    <property type="entry name" value="Adenine nucleotide alpha hydrolases-like"/>
    <property type="match status" value="1"/>
</dbReference>
<dbReference type="InterPro" id="IPR033738">
    <property type="entry name" value="AsnB_N"/>
</dbReference>
<comment type="pathway">
    <text evidence="1">Amino-acid biosynthesis; L-asparagine biosynthesis; L-asparagine from L-aspartate (L-Gln route): step 1/1.</text>
</comment>
<dbReference type="PIRSF" id="PIRSF001589">
    <property type="entry name" value="Asn_synthetase_glu-h"/>
    <property type="match status" value="1"/>
</dbReference>
<dbReference type="CDD" id="cd00712">
    <property type="entry name" value="AsnB"/>
    <property type="match status" value="1"/>
</dbReference>
<reference evidence="10" key="1">
    <citation type="journal article" date="2019" name="Int. J. Syst. Evol. Microbiol.">
        <title>The Global Catalogue of Microorganisms (GCM) 10K type strain sequencing project: providing services to taxonomists for standard genome sequencing and annotation.</title>
        <authorList>
            <consortium name="The Broad Institute Genomics Platform"/>
            <consortium name="The Broad Institute Genome Sequencing Center for Infectious Disease"/>
            <person name="Wu L."/>
            <person name="Ma J."/>
        </authorList>
    </citation>
    <scope>NUCLEOTIDE SEQUENCE [LARGE SCALE GENOMIC DNA]</scope>
    <source>
        <strain evidence="10">CGMCC 4.7192</strain>
    </source>
</reference>
<dbReference type="Pfam" id="PF13537">
    <property type="entry name" value="GATase_7"/>
    <property type="match status" value="1"/>
</dbReference>
<dbReference type="Gene3D" id="3.60.20.10">
    <property type="entry name" value="Glutamine Phosphoribosylpyrophosphate, subunit 1, domain 1"/>
    <property type="match status" value="1"/>
</dbReference>
<dbReference type="InterPro" id="IPR001962">
    <property type="entry name" value="Asn_synthase"/>
</dbReference>
<dbReference type="PANTHER" id="PTHR43284:SF1">
    <property type="entry name" value="ASPARAGINE SYNTHETASE"/>
    <property type="match status" value="1"/>
</dbReference>
<dbReference type="NCBIfam" id="TIGR01536">
    <property type="entry name" value="asn_synth_AEB"/>
    <property type="match status" value="1"/>
</dbReference>
<comment type="similarity">
    <text evidence="2">Belongs to the asparagine synthetase family.</text>
</comment>
<dbReference type="PANTHER" id="PTHR43284">
    <property type="entry name" value="ASPARAGINE SYNTHETASE (GLUTAMINE-HYDROLYZING)"/>
    <property type="match status" value="1"/>
</dbReference>
<dbReference type="GO" id="GO:0004066">
    <property type="term" value="F:asparagine synthase (glutamine-hydrolyzing) activity"/>
    <property type="evidence" value="ECO:0007669"/>
    <property type="project" value="UniProtKB-EC"/>
</dbReference>
<dbReference type="RefSeq" id="WP_380255089.1">
    <property type="nucleotide sequence ID" value="NZ_JBHUII010000013.1"/>
</dbReference>
<dbReference type="Pfam" id="PF00733">
    <property type="entry name" value="Asn_synthase"/>
    <property type="match status" value="1"/>
</dbReference>
<dbReference type="InterPro" id="IPR017932">
    <property type="entry name" value="GATase_2_dom"/>
</dbReference>
<dbReference type="EC" id="6.3.5.4" evidence="3"/>
<comment type="catalytic activity">
    <reaction evidence="7">
        <text>L-aspartate + L-glutamine + ATP + H2O = L-asparagine + L-glutamate + AMP + diphosphate + H(+)</text>
        <dbReference type="Rhea" id="RHEA:12228"/>
        <dbReference type="ChEBI" id="CHEBI:15377"/>
        <dbReference type="ChEBI" id="CHEBI:15378"/>
        <dbReference type="ChEBI" id="CHEBI:29985"/>
        <dbReference type="ChEBI" id="CHEBI:29991"/>
        <dbReference type="ChEBI" id="CHEBI:30616"/>
        <dbReference type="ChEBI" id="CHEBI:33019"/>
        <dbReference type="ChEBI" id="CHEBI:58048"/>
        <dbReference type="ChEBI" id="CHEBI:58359"/>
        <dbReference type="ChEBI" id="CHEBI:456215"/>
        <dbReference type="EC" id="6.3.5.4"/>
    </reaction>
</comment>
<evidence type="ECO:0000256" key="7">
    <source>
        <dbReference type="ARBA" id="ARBA00048741"/>
    </source>
</evidence>
<gene>
    <name evidence="9" type="primary">asnB</name>
    <name evidence="9" type="ORF">ACFSKO_20205</name>
</gene>
<name>A0ABW5BSZ5_9PROT</name>
<dbReference type="CDD" id="cd01991">
    <property type="entry name" value="Asn_synthase_B_C"/>
    <property type="match status" value="1"/>
</dbReference>
<accession>A0ABW5BSZ5</accession>
<proteinExistence type="inferred from homology"/>
<dbReference type="Proteomes" id="UP001597294">
    <property type="component" value="Unassembled WGS sequence"/>
</dbReference>